<dbReference type="EMBL" id="CP011376">
    <property type="protein sequence ID" value="AKG08776.1"/>
    <property type="molecule type" value="Genomic_DNA"/>
</dbReference>
<evidence type="ECO:0000313" key="2">
    <source>
        <dbReference type="Proteomes" id="UP000077465"/>
    </source>
</evidence>
<dbReference type="Pfam" id="PF22398">
    <property type="entry name" value="DUF6978"/>
    <property type="match status" value="1"/>
</dbReference>
<protein>
    <submittedName>
        <fullName evidence="1">Uncharacterized protein</fullName>
    </submittedName>
</protein>
<reference evidence="1 2" key="1">
    <citation type="submission" date="2015-05" db="EMBL/GenBank/DDBJ databases">
        <authorList>
            <person name="Dickey A."/>
            <person name="Clawson M."/>
            <person name="Bono J."/>
            <person name="Loy J.D."/>
        </authorList>
    </citation>
    <scope>NUCLEOTIDE SEQUENCE [LARGE SCALE GENOMIC DNA]</scope>
    <source>
        <strain evidence="1 2">22581</strain>
    </source>
</reference>
<name>A0AAC8PXV1_9GAMM</name>
<evidence type="ECO:0000313" key="1">
    <source>
        <dbReference type="EMBL" id="AKG08776.1"/>
    </source>
</evidence>
<dbReference type="Proteomes" id="UP000077465">
    <property type="component" value="Chromosome"/>
</dbReference>
<organism evidence="1 2">
    <name type="scientific">Moraxella bovoculi</name>
    <dbReference type="NCBI Taxonomy" id="386891"/>
    <lineage>
        <taxon>Bacteria</taxon>
        <taxon>Pseudomonadati</taxon>
        <taxon>Pseudomonadota</taxon>
        <taxon>Gammaproteobacteria</taxon>
        <taxon>Moraxellales</taxon>
        <taxon>Moraxellaceae</taxon>
        <taxon>Moraxella</taxon>
    </lineage>
</organism>
<dbReference type="InterPro" id="IPR053916">
    <property type="entry name" value="DUF6978"/>
</dbReference>
<dbReference type="AlphaFoldDB" id="A0AAC8PXV1"/>
<proteinExistence type="predicted"/>
<accession>A0AAC8PXV1</accession>
<gene>
    <name evidence="1" type="ORF">AAX06_07820</name>
</gene>
<sequence length="129" mass="14801">MVGKPINFDFTKKVIELRDGGGREEYLLDIIPNRIMPNKISTTLRVRKNVLLVRLDVNGPPHRNPDDTEVPCPHLHVYKQGYGLKWAYPVPPIFGDCINLANYLDSFCEYCNIHGRIFTQIPIEFCPCS</sequence>